<proteinExistence type="predicted"/>
<dbReference type="AlphaFoldDB" id="A7VXD0"/>
<protein>
    <submittedName>
        <fullName evidence="2">Uncharacterized protein</fullName>
    </submittedName>
</protein>
<dbReference type="OrthoDB" id="9916650at2"/>
<feature type="compositionally biased region" description="Polar residues" evidence="1">
    <location>
        <begin position="33"/>
        <end position="47"/>
    </location>
</feature>
<dbReference type="Proteomes" id="UP000003490">
    <property type="component" value="Unassembled WGS sequence"/>
</dbReference>
<feature type="compositionally biased region" description="Basic and acidic residues" evidence="1">
    <location>
        <begin position="1"/>
        <end position="14"/>
    </location>
</feature>
<reference evidence="2 3" key="2">
    <citation type="submission" date="2007-08" db="EMBL/GenBank/DDBJ databases">
        <authorList>
            <person name="Fulton L."/>
            <person name="Clifton S."/>
            <person name="Fulton B."/>
            <person name="Xu J."/>
            <person name="Minx P."/>
            <person name="Pepin K.H."/>
            <person name="Johnson M."/>
            <person name="Thiruvilangam P."/>
            <person name="Bhonagiri V."/>
            <person name="Nash W.E."/>
            <person name="Wang C."/>
            <person name="Mardis E.R."/>
            <person name="Wilson R.K."/>
        </authorList>
    </citation>
    <scope>NUCLEOTIDE SEQUENCE [LARGE SCALE GENOMIC DNA]</scope>
    <source>
        <strain evidence="2 3">DSM 753</strain>
    </source>
</reference>
<name>A7VXD0_9FIRM</name>
<gene>
    <name evidence="2" type="ORF">CLOLEP_03254</name>
</gene>
<evidence type="ECO:0000313" key="3">
    <source>
        <dbReference type="Proteomes" id="UP000003490"/>
    </source>
</evidence>
<reference evidence="2 3" key="1">
    <citation type="submission" date="2007-08" db="EMBL/GenBank/DDBJ databases">
        <title>Draft genome sequence of Clostridium leptum (DSM 753).</title>
        <authorList>
            <person name="Sudarsanam P."/>
            <person name="Ley R."/>
            <person name="Guruge J."/>
            <person name="Turnbaugh P.J."/>
            <person name="Mahowald M."/>
            <person name="Liep D."/>
            <person name="Gordon J."/>
        </authorList>
    </citation>
    <scope>NUCLEOTIDE SEQUENCE [LARGE SCALE GENOMIC DNA]</scope>
    <source>
        <strain evidence="2 3">DSM 753</strain>
    </source>
</reference>
<evidence type="ECO:0000313" key="2">
    <source>
        <dbReference type="EMBL" id="EDO60427.1"/>
    </source>
</evidence>
<organism evidence="2 3">
    <name type="scientific">[Clostridium] leptum DSM 753</name>
    <dbReference type="NCBI Taxonomy" id="428125"/>
    <lineage>
        <taxon>Bacteria</taxon>
        <taxon>Bacillati</taxon>
        <taxon>Bacillota</taxon>
        <taxon>Clostridia</taxon>
        <taxon>Eubacteriales</taxon>
        <taxon>Oscillospiraceae</taxon>
        <taxon>Oscillospiraceae incertae sedis</taxon>
    </lineage>
</organism>
<evidence type="ECO:0000256" key="1">
    <source>
        <dbReference type="SAM" id="MobiDB-lite"/>
    </source>
</evidence>
<dbReference type="EMBL" id="ABCB02000020">
    <property type="protein sequence ID" value="EDO60427.1"/>
    <property type="molecule type" value="Genomic_DNA"/>
</dbReference>
<dbReference type="HOGENOM" id="CLU_3042044_0_0_9"/>
<accession>A7VXD0</accession>
<sequence>MENKNRKPQKEKTPKKLSQILPQEGKGEILSDVNGSYTGTPIDSVQPVQDADDL</sequence>
<comment type="caution">
    <text evidence="2">The sequence shown here is derived from an EMBL/GenBank/DDBJ whole genome shotgun (WGS) entry which is preliminary data.</text>
</comment>
<feature type="region of interest" description="Disordered" evidence="1">
    <location>
        <begin position="1"/>
        <end position="54"/>
    </location>
</feature>